<dbReference type="Pfam" id="PF02470">
    <property type="entry name" value="MlaD"/>
    <property type="match status" value="1"/>
</dbReference>
<keyword evidence="3" id="KW-1185">Reference proteome</keyword>
<comment type="caution">
    <text evidence="2">The sequence shown here is derived from an EMBL/GenBank/DDBJ whole genome shotgun (WGS) entry which is preliminary data.</text>
</comment>
<dbReference type="OrthoDB" id="9788420at2"/>
<dbReference type="InterPro" id="IPR052336">
    <property type="entry name" value="MlaD_Phospholipid_Transporter"/>
</dbReference>
<dbReference type="InterPro" id="IPR030970">
    <property type="entry name" value="ABC_MlaD"/>
</dbReference>
<proteinExistence type="predicted"/>
<dbReference type="PANTHER" id="PTHR33371:SF4">
    <property type="entry name" value="INTERMEMBRANE PHOSPHOLIPID TRANSPORT SYSTEM BINDING PROTEIN MLAD"/>
    <property type="match status" value="1"/>
</dbReference>
<evidence type="ECO:0000313" key="3">
    <source>
        <dbReference type="Proteomes" id="UP000295707"/>
    </source>
</evidence>
<evidence type="ECO:0000259" key="1">
    <source>
        <dbReference type="Pfam" id="PF02470"/>
    </source>
</evidence>
<accession>A0A4R1HBH5</accession>
<feature type="domain" description="Mce/MlaD" evidence="1">
    <location>
        <begin position="40"/>
        <end position="118"/>
    </location>
</feature>
<dbReference type="AlphaFoldDB" id="A0A4R1HBH5"/>
<dbReference type="PANTHER" id="PTHR33371">
    <property type="entry name" value="INTERMEMBRANE PHOSPHOLIPID TRANSPORT SYSTEM BINDING PROTEIN MLAD-RELATED"/>
    <property type="match status" value="1"/>
</dbReference>
<gene>
    <name evidence="2" type="ORF">DFR30_0799</name>
</gene>
<dbReference type="Proteomes" id="UP000295707">
    <property type="component" value="Unassembled WGS sequence"/>
</dbReference>
<organism evidence="2 3">
    <name type="scientific">Thiogranum longum</name>
    <dbReference type="NCBI Taxonomy" id="1537524"/>
    <lineage>
        <taxon>Bacteria</taxon>
        <taxon>Pseudomonadati</taxon>
        <taxon>Pseudomonadota</taxon>
        <taxon>Gammaproteobacteria</taxon>
        <taxon>Chromatiales</taxon>
        <taxon>Ectothiorhodospiraceae</taxon>
        <taxon>Thiogranum</taxon>
    </lineage>
</organism>
<dbReference type="RefSeq" id="WP_132971433.1">
    <property type="nucleotide sequence ID" value="NZ_SMFX01000001.1"/>
</dbReference>
<dbReference type="NCBIfam" id="TIGR04430">
    <property type="entry name" value="OM_asym_MlaD"/>
    <property type="match status" value="1"/>
</dbReference>
<evidence type="ECO:0000313" key="2">
    <source>
        <dbReference type="EMBL" id="TCK17565.1"/>
    </source>
</evidence>
<dbReference type="InterPro" id="IPR003399">
    <property type="entry name" value="Mce/MlaD"/>
</dbReference>
<dbReference type="GO" id="GO:0005543">
    <property type="term" value="F:phospholipid binding"/>
    <property type="evidence" value="ECO:0007669"/>
    <property type="project" value="TreeGrafter"/>
</dbReference>
<dbReference type="GO" id="GO:0005548">
    <property type="term" value="F:phospholipid transporter activity"/>
    <property type="evidence" value="ECO:0007669"/>
    <property type="project" value="TreeGrafter"/>
</dbReference>
<sequence>MKQTKTTEMLVGMFVAAGIAALFVLAMQVSNLSSFTEDGTYTLTARFDNIGGLKVRSAVKAAGVLVGRVGSVDFDNDSQVAVVKLHINQRYNRFSDDTSASIFTAGLLGEQYIGLESGGSDEYLADGSEIDEGLTQSAIVLEKLISKFVMDKASGK</sequence>
<protein>
    <submittedName>
        <fullName evidence="2">Phospholipid/cholesterol/gamma-HCH transport system substrate-binding protein</fullName>
    </submittedName>
</protein>
<dbReference type="EMBL" id="SMFX01000001">
    <property type="protein sequence ID" value="TCK17565.1"/>
    <property type="molecule type" value="Genomic_DNA"/>
</dbReference>
<reference evidence="2 3" key="1">
    <citation type="submission" date="2019-03" db="EMBL/GenBank/DDBJ databases">
        <title>Genomic Encyclopedia of Type Strains, Phase IV (KMG-IV): sequencing the most valuable type-strain genomes for metagenomic binning, comparative biology and taxonomic classification.</title>
        <authorList>
            <person name="Goeker M."/>
        </authorList>
    </citation>
    <scope>NUCLEOTIDE SEQUENCE [LARGE SCALE GENOMIC DNA]</scope>
    <source>
        <strain evidence="2 3">DSM 19610</strain>
    </source>
</reference>
<name>A0A4R1HBH5_9GAMM</name>